<comment type="caution">
    <text evidence="1">The sequence shown here is derived from an EMBL/GenBank/DDBJ whole genome shotgun (WGS) entry which is preliminary data.</text>
</comment>
<dbReference type="EMBL" id="JAMYWD010000003">
    <property type="protein sequence ID" value="KAJ4977365.1"/>
    <property type="molecule type" value="Genomic_DNA"/>
</dbReference>
<organism evidence="1 2">
    <name type="scientific">Protea cynaroides</name>
    <dbReference type="NCBI Taxonomy" id="273540"/>
    <lineage>
        <taxon>Eukaryota</taxon>
        <taxon>Viridiplantae</taxon>
        <taxon>Streptophyta</taxon>
        <taxon>Embryophyta</taxon>
        <taxon>Tracheophyta</taxon>
        <taxon>Spermatophyta</taxon>
        <taxon>Magnoliopsida</taxon>
        <taxon>Proteales</taxon>
        <taxon>Proteaceae</taxon>
        <taxon>Protea</taxon>
    </lineage>
</organism>
<evidence type="ECO:0000313" key="2">
    <source>
        <dbReference type="Proteomes" id="UP001141806"/>
    </source>
</evidence>
<name>A0A9Q0QZ26_9MAGN</name>
<accession>A0A9Q0QZ26</accession>
<evidence type="ECO:0000313" key="1">
    <source>
        <dbReference type="EMBL" id="KAJ4977365.1"/>
    </source>
</evidence>
<reference evidence="1" key="1">
    <citation type="journal article" date="2023" name="Plant J.">
        <title>The genome of the king protea, Protea cynaroides.</title>
        <authorList>
            <person name="Chang J."/>
            <person name="Duong T.A."/>
            <person name="Schoeman C."/>
            <person name="Ma X."/>
            <person name="Roodt D."/>
            <person name="Barker N."/>
            <person name="Li Z."/>
            <person name="Van de Peer Y."/>
            <person name="Mizrachi E."/>
        </authorList>
    </citation>
    <scope>NUCLEOTIDE SEQUENCE</scope>
    <source>
        <tissue evidence="1">Young leaves</tissue>
    </source>
</reference>
<dbReference type="InterPro" id="IPR021924">
    <property type="entry name" value="DUF3537"/>
</dbReference>
<dbReference type="Proteomes" id="UP001141806">
    <property type="component" value="Unassembled WGS sequence"/>
</dbReference>
<dbReference type="AlphaFoldDB" id="A0A9Q0QZ26"/>
<protein>
    <submittedName>
        <fullName evidence="1">Uncharacterized protein</fullName>
    </submittedName>
</protein>
<sequence>MEIVRIPSVDVEGLELGGILCLGLDQLRFSLCGKTFFLLGVAVPVLILELSTCSDGEKYQIFEFELDAIVAQSCLAAVSLGCISHNLRKYGIRTSSLLIVIMATCADLARNQKSLKLPVKIPS</sequence>
<dbReference type="OrthoDB" id="1741294at2759"/>
<dbReference type="Pfam" id="PF12056">
    <property type="entry name" value="DUF3537"/>
    <property type="match status" value="1"/>
</dbReference>
<dbReference type="PANTHER" id="PTHR31963:SF2">
    <property type="entry name" value="ZINC FINGER CONSTANS-LIKE PROTEIN (DUF3537)"/>
    <property type="match status" value="1"/>
</dbReference>
<keyword evidence="2" id="KW-1185">Reference proteome</keyword>
<dbReference type="PANTHER" id="PTHR31963">
    <property type="entry name" value="RAS GUANINE NUCLEOTIDE EXCHANGE FACTOR K"/>
    <property type="match status" value="1"/>
</dbReference>
<proteinExistence type="predicted"/>
<gene>
    <name evidence="1" type="ORF">NE237_002471</name>
</gene>